<dbReference type="EMBL" id="FWWU01000005">
    <property type="protein sequence ID" value="SMB81828.1"/>
    <property type="molecule type" value="Genomic_DNA"/>
</dbReference>
<reference evidence="2 3" key="1">
    <citation type="submission" date="2017-04" db="EMBL/GenBank/DDBJ databases">
        <authorList>
            <person name="Afonso C.L."/>
            <person name="Miller P.J."/>
            <person name="Scott M.A."/>
            <person name="Spackman E."/>
            <person name="Goraichik I."/>
            <person name="Dimitrov K.M."/>
            <person name="Suarez D.L."/>
            <person name="Swayne D.E."/>
        </authorList>
    </citation>
    <scope>NUCLEOTIDE SEQUENCE [LARGE SCALE GENOMIC DNA]</scope>
    <source>
        <strain evidence="2 3">KR-140</strain>
    </source>
</reference>
<feature type="region of interest" description="Disordered" evidence="1">
    <location>
        <begin position="32"/>
        <end position="176"/>
    </location>
</feature>
<evidence type="ECO:0000256" key="1">
    <source>
        <dbReference type="SAM" id="MobiDB-lite"/>
    </source>
</evidence>
<sequence length="267" mass="27820">MNDSAQGRFVAEAQWFADPGALQVLAGGRRVRRIPGCGPQDRLPAAAESAPSPPGDPRSPPGPVLPAPARRARPPTPRPERLRGNRGRRPGAVSPPRPAQQERGSGPPGTRRATRHPSRWGVRSAGSRVPRAHEGRAGTAAGLDGAGPPSRGALHRTPGRTRAHARRRREVGRLPHVREAEVAGDWGERLGRRATGPTPSASCSTVRSRTASGRSCASPGNAMGGAERRAPGTGGAPPDQRRARGGVVKLALVQAGRAALPGDRPDC</sequence>
<dbReference type="Proteomes" id="UP000192582">
    <property type="component" value="Unassembled WGS sequence"/>
</dbReference>
<gene>
    <name evidence="2" type="ORF">SAMN00790413_04735</name>
</gene>
<dbReference type="AlphaFoldDB" id="A0A1W1UL31"/>
<feature type="compositionally biased region" description="Basic residues" evidence="1">
    <location>
        <begin position="153"/>
        <end position="170"/>
    </location>
</feature>
<protein>
    <submittedName>
        <fullName evidence="2">Uncharacterized protein</fullName>
    </submittedName>
</protein>
<proteinExistence type="predicted"/>
<organism evidence="2 3">
    <name type="scientific">Deinococcus hopiensis KR-140</name>
    <dbReference type="NCBI Taxonomy" id="695939"/>
    <lineage>
        <taxon>Bacteria</taxon>
        <taxon>Thermotogati</taxon>
        <taxon>Deinococcota</taxon>
        <taxon>Deinococci</taxon>
        <taxon>Deinococcales</taxon>
        <taxon>Deinococcaceae</taxon>
        <taxon>Deinococcus</taxon>
    </lineage>
</organism>
<dbReference type="STRING" id="695939.SAMN00790413_04735"/>
<name>A0A1W1UL31_9DEIO</name>
<feature type="compositionally biased region" description="Pro residues" evidence="1">
    <location>
        <begin position="51"/>
        <end position="66"/>
    </location>
</feature>
<evidence type="ECO:0000313" key="3">
    <source>
        <dbReference type="Proteomes" id="UP000192582"/>
    </source>
</evidence>
<keyword evidence="3" id="KW-1185">Reference proteome</keyword>
<accession>A0A1W1UL31</accession>
<feature type="region of interest" description="Disordered" evidence="1">
    <location>
        <begin position="188"/>
        <end position="246"/>
    </location>
</feature>
<evidence type="ECO:0000313" key="2">
    <source>
        <dbReference type="EMBL" id="SMB81828.1"/>
    </source>
</evidence>
<feature type="compositionally biased region" description="Polar residues" evidence="1">
    <location>
        <begin position="197"/>
        <end position="215"/>
    </location>
</feature>